<comment type="catalytic activity">
    <reaction evidence="3">
        <text>2 a mycocerosyl-[mycocerosic acid synthase] + a phthiodiolone = a dimycocerosyl phthiodiolone + 2 holo-[mycocerosic acid synthase].</text>
        <dbReference type="EC" id="2.3.1.282"/>
    </reaction>
</comment>
<dbReference type="OrthoDB" id="3318646at2"/>
<evidence type="ECO:0000313" key="14">
    <source>
        <dbReference type="EMBL" id="ADG99122.1"/>
    </source>
</evidence>
<protein>
    <recommendedName>
        <fullName evidence="6">Phthiocerol/phthiodiolone dimycocerosyl transferase</fullName>
        <ecNumber evidence="5">2.3.1.282</ecNumber>
    </recommendedName>
    <alternativeName>
        <fullName evidence="12">Acyltransferase PapA5</fullName>
    </alternativeName>
    <alternativeName>
        <fullName evidence="10">Phthiocerol/phthiodiolone O-acyltransferase</fullName>
    </alternativeName>
    <alternativeName>
        <fullName evidence="11">Polyketide synthase-associated protein A5</fullName>
    </alternativeName>
</protein>
<evidence type="ECO:0000256" key="6">
    <source>
        <dbReference type="ARBA" id="ARBA00013449"/>
    </source>
</evidence>
<name>D6ZCF3_SEGRD</name>
<dbReference type="Gene3D" id="3.30.559.10">
    <property type="entry name" value="Chloramphenicol acetyltransferase-like domain"/>
    <property type="match status" value="1"/>
</dbReference>
<evidence type="ECO:0000256" key="10">
    <source>
        <dbReference type="ARBA" id="ARBA00030465"/>
    </source>
</evidence>
<reference evidence="14 15" key="1">
    <citation type="journal article" date="2010" name="Stand. Genomic Sci.">
        <title>Complete genome sequence of Segniliparus rotundus type strain (CDC 1076).</title>
        <authorList>
            <person name="Sikorski J."/>
            <person name="Lapidus A."/>
            <person name="Copeland A."/>
            <person name="Misra M."/>
            <person name="Glavina Del Rio T."/>
            <person name="Nolan M."/>
            <person name="Lucas S."/>
            <person name="Chen F."/>
            <person name="Tice H."/>
            <person name="Cheng J.F."/>
            <person name="Jando M."/>
            <person name="Schneider S."/>
            <person name="Bruce D."/>
            <person name="Goodwin L."/>
            <person name="Pitluck S."/>
            <person name="Liolios K."/>
            <person name="Mikhailova N."/>
            <person name="Pati A."/>
            <person name="Ivanova N."/>
            <person name="Mavromatis K."/>
            <person name="Chen A."/>
            <person name="Palaniappan K."/>
            <person name="Chertkov O."/>
            <person name="Land M."/>
            <person name="Hauser L."/>
            <person name="Chang Y.J."/>
            <person name="Jeffries C.D."/>
            <person name="Brettin T."/>
            <person name="Detter J.C."/>
            <person name="Han C."/>
            <person name="Rohde M."/>
            <person name="Goker M."/>
            <person name="Bristow J."/>
            <person name="Eisen J.A."/>
            <person name="Markowitz V."/>
            <person name="Hugenholtz P."/>
            <person name="Kyrpides N.C."/>
            <person name="Klenk H.P."/>
        </authorList>
    </citation>
    <scope>NUCLEOTIDE SEQUENCE [LARGE SCALE GENOMIC DNA]</scope>
    <source>
        <strain evidence="15">ATCC BAA-972 / CDC 1076 / CIP 108378 / DSM 44985 / JCM 13578</strain>
    </source>
</reference>
<evidence type="ECO:0000256" key="7">
    <source>
        <dbReference type="ARBA" id="ARBA00022516"/>
    </source>
</evidence>
<keyword evidence="9" id="KW-0012">Acyltransferase</keyword>
<comment type="similarity">
    <text evidence="4">Belongs to the acyltransferase PapA5 family.</text>
</comment>
<comment type="catalytic activity">
    <reaction evidence="1">
        <text>2 a mycocerosyl-[mycocerosic acid synthase] + a phthiocerol = a dimycocerosyl phthiocerol + 2 holo-[mycocerosic acid synthase].</text>
        <dbReference type="EC" id="2.3.1.282"/>
    </reaction>
</comment>
<dbReference type="PANTHER" id="PTHR28037:SF1">
    <property type="entry name" value="ALCOHOL O-ACETYLTRANSFERASE 1-RELATED"/>
    <property type="match status" value="1"/>
</dbReference>
<dbReference type="SUPFAM" id="SSF52777">
    <property type="entry name" value="CoA-dependent acyltransferases"/>
    <property type="match status" value="2"/>
</dbReference>
<dbReference type="HOGENOM" id="CLU_050374_0_0_11"/>
<evidence type="ECO:0000256" key="1">
    <source>
        <dbReference type="ARBA" id="ARBA00000026"/>
    </source>
</evidence>
<evidence type="ECO:0000256" key="2">
    <source>
        <dbReference type="ARBA" id="ARBA00000625"/>
    </source>
</evidence>
<evidence type="ECO:0000256" key="12">
    <source>
        <dbReference type="ARBA" id="ARBA00033407"/>
    </source>
</evidence>
<dbReference type="eggNOG" id="COG1020">
    <property type="taxonomic scope" value="Bacteria"/>
</dbReference>
<evidence type="ECO:0000256" key="5">
    <source>
        <dbReference type="ARBA" id="ARBA00012866"/>
    </source>
</evidence>
<accession>D6ZCF3</accession>
<evidence type="ECO:0000256" key="4">
    <source>
        <dbReference type="ARBA" id="ARBA00006558"/>
    </source>
</evidence>
<gene>
    <name evidence="14" type="ordered locus">Srot_2688</name>
</gene>
<dbReference type="InterPro" id="IPR031641">
    <property type="entry name" value="PapA_C"/>
</dbReference>
<feature type="domain" description="Phthiocerol/phthiodiolone dimycocerosyl transferase C-terminal" evidence="13">
    <location>
        <begin position="206"/>
        <end position="409"/>
    </location>
</feature>
<evidence type="ECO:0000313" key="15">
    <source>
        <dbReference type="Proteomes" id="UP000002247"/>
    </source>
</evidence>
<dbReference type="EMBL" id="CP001958">
    <property type="protein sequence ID" value="ADG99122.1"/>
    <property type="molecule type" value="Genomic_DNA"/>
</dbReference>
<dbReference type="KEGG" id="srt:Srot_2688"/>
<evidence type="ECO:0000259" key="13">
    <source>
        <dbReference type="Pfam" id="PF16911"/>
    </source>
</evidence>
<keyword evidence="8" id="KW-0808">Transferase</keyword>
<proteinExistence type="inferred from homology"/>
<comment type="catalytic activity">
    <reaction evidence="2">
        <text>2 a mycocerosyl-[mycocerosic acid synthase] + a phenolphthiocerol = a dimycocerosyl phenolphthiocerol + 2 holo-[mycocerosic acid synthase].</text>
        <dbReference type="EC" id="2.3.1.282"/>
    </reaction>
</comment>
<dbReference type="STRING" id="640132.Srot_2688"/>
<dbReference type="AlphaFoldDB" id="D6ZCF3"/>
<dbReference type="PANTHER" id="PTHR28037">
    <property type="entry name" value="ALCOHOL O-ACETYLTRANSFERASE 1-RELATED"/>
    <property type="match status" value="1"/>
</dbReference>
<evidence type="ECO:0000256" key="8">
    <source>
        <dbReference type="ARBA" id="ARBA00022679"/>
    </source>
</evidence>
<dbReference type="GO" id="GO:0016746">
    <property type="term" value="F:acyltransferase activity"/>
    <property type="evidence" value="ECO:0007669"/>
    <property type="project" value="UniProtKB-KW"/>
</dbReference>
<keyword evidence="15" id="KW-1185">Reference proteome</keyword>
<evidence type="ECO:0000256" key="9">
    <source>
        <dbReference type="ARBA" id="ARBA00023315"/>
    </source>
</evidence>
<dbReference type="InterPro" id="IPR023213">
    <property type="entry name" value="CAT-like_dom_sf"/>
</dbReference>
<dbReference type="Proteomes" id="UP000002247">
    <property type="component" value="Chromosome"/>
</dbReference>
<organism evidence="14 15">
    <name type="scientific">Segniliparus rotundus (strain ATCC BAA-972 / CDC 1076 / CIP 108378 / DSM 44985 / JCM 13578)</name>
    <dbReference type="NCBI Taxonomy" id="640132"/>
    <lineage>
        <taxon>Bacteria</taxon>
        <taxon>Bacillati</taxon>
        <taxon>Actinomycetota</taxon>
        <taxon>Actinomycetes</taxon>
        <taxon>Mycobacteriales</taxon>
        <taxon>Segniliparaceae</taxon>
        <taxon>Segniliparus</taxon>
    </lineage>
</organism>
<evidence type="ECO:0000256" key="11">
    <source>
        <dbReference type="ARBA" id="ARBA00032317"/>
    </source>
</evidence>
<dbReference type="InterPro" id="IPR052058">
    <property type="entry name" value="Alcohol_O-acetyltransferase"/>
</dbReference>
<keyword evidence="7" id="KW-0443">Lipid metabolism</keyword>
<evidence type="ECO:0000256" key="3">
    <source>
        <dbReference type="ARBA" id="ARBA00001907"/>
    </source>
</evidence>
<sequence length="437" mass="46579">MESFMAGMSVTMNAIIRGRGRGRLEEPLLRQALALLREAHPALGGRVVRATGGAGFALRLDEPDLPVLRFVSADPEQRPEDEELLLREGEVLAVRVTTRGDRFRLVFSCHHSLADGRAMLAHLRRLLSIYTSLAATGKALAGPARPVPLSPEKALCERGVEKLDFEEFLRRGYGEQAVEFFNSARRPPQTPGPAGPVAAAAPGELTVARGRLRLSKEKTAALLRLGKRAQLTMHGLVSAAAVLAELLLEGAPDFLVFQLRSVVDARARVVPPITEPTAVTNFAGSSTAVVLAERSGDPLDWAKQVLSQIGADLESGLVAQSILQMSGSMDAVRELAGAACAPAPDTVFITNVGVLPPFELPDSIVLEDLHGVIHSSPGPDAFACKAGQGASRNRSYLVSTFNGRLNLDLFGFGADEARAAPLLDALERAFDTILARA</sequence>
<dbReference type="Gene3D" id="3.30.559.30">
    <property type="entry name" value="Nonribosomal peptide synthetase, condensation domain"/>
    <property type="match status" value="1"/>
</dbReference>
<keyword evidence="7" id="KW-0444">Lipid biosynthesis</keyword>
<dbReference type="EC" id="2.3.1.282" evidence="5"/>
<dbReference type="Pfam" id="PF16911">
    <property type="entry name" value="PapA_C"/>
    <property type="match status" value="1"/>
</dbReference>